<dbReference type="AlphaFoldDB" id="A0A420IRF8"/>
<gene>
    <name evidence="1" type="ORF">GcM3_074023</name>
</gene>
<feature type="non-terminal residue" evidence="1">
    <location>
        <position position="1"/>
    </location>
</feature>
<sequence>GKARRLVGPQYPTEWAKSKEFFRKAILKFQAGNSPQSSEEYIPSIPSKIKSPTPINNKRISVIDNSENVSISQRSNMTRAHKPIESSYMYTVPKEITSLFNGIEKLDDGNWSIWKGHIQDNLDLCDLWEIVIGEESRPHDTDVEELRSWIRREIIARTIIKNALGTKNYSQVRFTRNVTEIWRTLTTLHQSTGAQGKADLIWKFWSMRCEEEASC</sequence>
<proteinExistence type="predicted"/>
<evidence type="ECO:0000313" key="1">
    <source>
        <dbReference type="EMBL" id="RKF77102.1"/>
    </source>
</evidence>
<dbReference type="Proteomes" id="UP000283383">
    <property type="component" value="Unassembled WGS sequence"/>
</dbReference>
<dbReference type="EMBL" id="MCBQ01007459">
    <property type="protein sequence ID" value="RKF77102.1"/>
    <property type="molecule type" value="Genomic_DNA"/>
</dbReference>
<organism evidence="1 2">
    <name type="scientific">Golovinomyces cichoracearum</name>
    <dbReference type="NCBI Taxonomy" id="62708"/>
    <lineage>
        <taxon>Eukaryota</taxon>
        <taxon>Fungi</taxon>
        <taxon>Dikarya</taxon>
        <taxon>Ascomycota</taxon>
        <taxon>Pezizomycotina</taxon>
        <taxon>Leotiomycetes</taxon>
        <taxon>Erysiphales</taxon>
        <taxon>Erysiphaceae</taxon>
        <taxon>Golovinomyces</taxon>
    </lineage>
</organism>
<dbReference type="STRING" id="62708.A0A420IRF8"/>
<reference evidence="1 2" key="1">
    <citation type="journal article" date="2018" name="BMC Genomics">
        <title>Comparative genome analyses reveal sequence features reflecting distinct modes of host-adaptation between dicot and monocot powdery mildew.</title>
        <authorList>
            <person name="Wu Y."/>
            <person name="Ma X."/>
            <person name="Pan Z."/>
            <person name="Kale S.D."/>
            <person name="Song Y."/>
            <person name="King H."/>
            <person name="Zhang Q."/>
            <person name="Presley C."/>
            <person name="Deng X."/>
            <person name="Wei C.I."/>
            <person name="Xiao S."/>
        </authorList>
    </citation>
    <scope>NUCLEOTIDE SEQUENCE [LARGE SCALE GENOMIC DNA]</scope>
    <source>
        <strain evidence="1">UMSG3</strain>
    </source>
</reference>
<keyword evidence="2" id="KW-1185">Reference proteome</keyword>
<name>A0A420IRF8_9PEZI</name>
<accession>A0A420IRF8</accession>
<evidence type="ECO:0000313" key="2">
    <source>
        <dbReference type="Proteomes" id="UP000283383"/>
    </source>
</evidence>
<dbReference type="Pfam" id="PF14223">
    <property type="entry name" value="Retrotran_gag_2"/>
    <property type="match status" value="1"/>
</dbReference>
<protein>
    <submittedName>
        <fullName evidence="1">Uncharacterized protein</fullName>
    </submittedName>
</protein>
<comment type="caution">
    <text evidence="1">The sequence shown here is derived from an EMBL/GenBank/DDBJ whole genome shotgun (WGS) entry which is preliminary data.</text>
</comment>